<feature type="transmembrane region" description="Helical" evidence="1">
    <location>
        <begin position="64"/>
        <end position="86"/>
    </location>
</feature>
<evidence type="ECO:0000313" key="5">
    <source>
        <dbReference type="Proteomes" id="UP000268291"/>
    </source>
</evidence>
<dbReference type="EMBL" id="RZGY01000002">
    <property type="protein sequence ID" value="RUQ84740.1"/>
    <property type="molecule type" value="Genomic_DNA"/>
</dbReference>
<feature type="transmembrane region" description="Helical" evidence="1">
    <location>
        <begin position="32"/>
        <end position="52"/>
    </location>
</feature>
<evidence type="ECO:0000256" key="1">
    <source>
        <dbReference type="SAM" id="Phobius"/>
    </source>
</evidence>
<dbReference type="Proteomes" id="UP000241203">
    <property type="component" value="Unassembled WGS sequence"/>
</dbReference>
<keyword evidence="1" id="KW-0812">Transmembrane</keyword>
<sequence length="229" mass="25408">MAERIDNPWWSEGWRLVRERLPEVVTPRRRRVLAVIVVASVLLGTGGVLLLLRDIDGVSGPQGWGIRVLFALLVVDLSLGVCFLVWGHLDREPDYRAGRVSVGLEEAFDLRKPVPALSPELREEATIHIRRTQRALPVTIVGHGLVNLYLPIALAIMVVSGLWVSSAWIFLGVFLLNIPQPIWFLKWLGSTPAQLRRIESAPEPPLYRGPKAWGIEAPRKATEGDASAG</sequence>
<accession>A0A2P8GU00</accession>
<name>A0A2P8GU00_9MICO</name>
<proteinExistence type="predicted"/>
<keyword evidence="1" id="KW-1133">Transmembrane helix</keyword>
<organism evidence="2 4">
    <name type="scientific">Labedella gwakjiensis</name>
    <dbReference type="NCBI Taxonomy" id="390269"/>
    <lineage>
        <taxon>Bacteria</taxon>
        <taxon>Bacillati</taxon>
        <taxon>Actinomycetota</taxon>
        <taxon>Actinomycetes</taxon>
        <taxon>Micrococcales</taxon>
        <taxon>Microbacteriaceae</taxon>
        <taxon>Labedella</taxon>
    </lineage>
</organism>
<dbReference type="EMBL" id="PYAU01000001">
    <property type="protein sequence ID" value="PSL37425.1"/>
    <property type="molecule type" value="Genomic_DNA"/>
</dbReference>
<comment type="caution">
    <text evidence="2">The sequence shown here is derived from an EMBL/GenBank/DDBJ whole genome shotgun (WGS) entry which is preliminary data.</text>
</comment>
<keyword evidence="5" id="KW-1185">Reference proteome</keyword>
<protein>
    <submittedName>
        <fullName evidence="2">Uncharacterized protein</fullName>
    </submittedName>
</protein>
<evidence type="ECO:0000313" key="3">
    <source>
        <dbReference type="EMBL" id="RUQ84740.1"/>
    </source>
</evidence>
<gene>
    <name evidence="2" type="ORF">CLV49_1032</name>
    <name evidence="3" type="ORF">ELQ93_14195</name>
</gene>
<evidence type="ECO:0000313" key="2">
    <source>
        <dbReference type="EMBL" id="PSL37425.1"/>
    </source>
</evidence>
<keyword evidence="1" id="KW-0472">Membrane</keyword>
<dbReference type="Proteomes" id="UP000268291">
    <property type="component" value="Unassembled WGS sequence"/>
</dbReference>
<dbReference type="AlphaFoldDB" id="A0A2P8GU00"/>
<evidence type="ECO:0000313" key="4">
    <source>
        <dbReference type="Proteomes" id="UP000241203"/>
    </source>
</evidence>
<reference evidence="2 4" key="1">
    <citation type="submission" date="2018-03" db="EMBL/GenBank/DDBJ databases">
        <title>Genomic Encyclopedia of Archaeal and Bacterial Type Strains, Phase II (KMG-II): from individual species to whole genera.</title>
        <authorList>
            <person name="Goeker M."/>
        </authorList>
    </citation>
    <scope>NUCLEOTIDE SEQUENCE [LARGE SCALE GENOMIC DNA]</scope>
    <source>
        <strain evidence="2 4">DSM 21548</strain>
    </source>
</reference>
<dbReference type="RefSeq" id="WP_106562568.1">
    <property type="nucleotide sequence ID" value="NZ_PYAU01000001.1"/>
</dbReference>
<reference evidence="3 5" key="2">
    <citation type="submission" date="2018-12" db="EMBL/GenBank/DDBJ databases">
        <authorList>
            <person name="hu s."/>
            <person name="Xu Y."/>
            <person name="Xu B."/>
            <person name="Li F."/>
        </authorList>
    </citation>
    <scope>NUCLEOTIDE SEQUENCE [LARGE SCALE GENOMIC DNA]</scope>
    <source>
        <strain evidence="3 5">KSW2-17</strain>
    </source>
</reference>
<dbReference type="OrthoDB" id="9987385at2"/>